<dbReference type="InterPro" id="IPR000719">
    <property type="entry name" value="Prot_kinase_dom"/>
</dbReference>
<dbReference type="EMBL" id="CP036273">
    <property type="protein sequence ID" value="QDU22278.1"/>
    <property type="molecule type" value="Genomic_DNA"/>
</dbReference>
<keyword evidence="7" id="KW-1185">Reference proteome</keyword>
<dbReference type="PROSITE" id="PS50011">
    <property type="entry name" value="PROTEIN_KINASE_DOM"/>
    <property type="match status" value="1"/>
</dbReference>
<evidence type="ECO:0000256" key="2">
    <source>
        <dbReference type="ARBA" id="ARBA00022741"/>
    </source>
</evidence>
<dbReference type="EC" id="2.7.11.1" evidence="6"/>
<dbReference type="OrthoDB" id="9813021at2"/>
<protein>
    <submittedName>
        <fullName evidence="6">Serine/threonine-protein kinase PknB</fullName>
        <ecNumber evidence="6">2.7.11.1</ecNumber>
    </submittedName>
</protein>
<keyword evidence="3 6" id="KW-0418">Kinase</keyword>
<dbReference type="InterPro" id="IPR015943">
    <property type="entry name" value="WD40/YVTN_repeat-like_dom_sf"/>
</dbReference>
<dbReference type="InterPro" id="IPR011044">
    <property type="entry name" value="Quino_amine_DH_bsu"/>
</dbReference>
<dbReference type="RefSeq" id="WP_145241882.1">
    <property type="nucleotide sequence ID" value="NZ_CP036273.1"/>
</dbReference>
<dbReference type="SUPFAM" id="SSF50969">
    <property type="entry name" value="YVTN repeat-like/Quinoprotein amine dehydrogenase"/>
    <property type="match status" value="1"/>
</dbReference>
<evidence type="ECO:0000313" key="7">
    <source>
        <dbReference type="Proteomes" id="UP000319576"/>
    </source>
</evidence>
<dbReference type="Gene3D" id="2.130.10.10">
    <property type="entry name" value="YVTN repeat-like/Quinoprotein amine dehydrogenase"/>
    <property type="match status" value="2"/>
</dbReference>
<dbReference type="CDD" id="cd14014">
    <property type="entry name" value="STKc_PknB_like"/>
    <property type="match status" value="1"/>
</dbReference>
<dbReference type="SUPFAM" id="SSF56112">
    <property type="entry name" value="Protein kinase-like (PK-like)"/>
    <property type="match status" value="1"/>
</dbReference>
<evidence type="ECO:0000259" key="5">
    <source>
        <dbReference type="PROSITE" id="PS50011"/>
    </source>
</evidence>
<dbReference type="AlphaFoldDB" id="A0A517XXN2"/>
<dbReference type="PANTHER" id="PTHR43289:SF6">
    <property type="entry name" value="SERINE_THREONINE-PROTEIN KINASE NEKL-3"/>
    <property type="match status" value="1"/>
</dbReference>
<dbReference type="SMART" id="SM00220">
    <property type="entry name" value="S_TKc"/>
    <property type="match status" value="1"/>
</dbReference>
<dbReference type="Pfam" id="PF00069">
    <property type="entry name" value="Pkinase"/>
    <property type="match status" value="1"/>
</dbReference>
<keyword evidence="1 6" id="KW-0808">Transferase</keyword>
<dbReference type="PANTHER" id="PTHR43289">
    <property type="entry name" value="MITOGEN-ACTIVATED PROTEIN KINASE KINASE KINASE 20-RELATED"/>
    <property type="match status" value="1"/>
</dbReference>
<dbReference type="GO" id="GO:0005524">
    <property type="term" value="F:ATP binding"/>
    <property type="evidence" value="ECO:0007669"/>
    <property type="project" value="UniProtKB-KW"/>
</dbReference>
<keyword evidence="4" id="KW-0067">ATP-binding</keyword>
<dbReference type="Gene3D" id="3.30.200.20">
    <property type="entry name" value="Phosphorylase Kinase, domain 1"/>
    <property type="match status" value="1"/>
</dbReference>
<gene>
    <name evidence="6" type="primary">pknB_43</name>
    <name evidence="6" type="ORF">ETAA1_42560</name>
</gene>
<evidence type="ECO:0000256" key="1">
    <source>
        <dbReference type="ARBA" id="ARBA00022679"/>
    </source>
</evidence>
<dbReference type="InterPro" id="IPR011009">
    <property type="entry name" value="Kinase-like_dom_sf"/>
</dbReference>
<accession>A0A517XXN2</accession>
<dbReference type="GO" id="GO:0004674">
    <property type="term" value="F:protein serine/threonine kinase activity"/>
    <property type="evidence" value="ECO:0007669"/>
    <property type="project" value="UniProtKB-EC"/>
</dbReference>
<sequence>MPAPTADTILAALKRVPLLSASQLRRVEDAAGRGRHPPERVVGRLVEKGWATKFQADALLAGKADTLVVGPYLLLDLLGEGGMGRVYMARHVRLGRIDAVKVIRSDRLSSRNIVRRFAREIRLTASLEHPHVVRALDAGEAGGRLYLATEYIDGQDLASTVIHGGPLTPADACLVAYQACQALQYVHERGLVHRDIKPSNLMRERATRVVKLMDLGLSGVRAGDAAASMAGGLLTTDGVMLGTPDFMPPEQARNPHGADIRADLYGLGATLFFLLSGRPPYAGSAVEKLMAHASLPVPPVVTPGGPAPPPLAALVTKLMAKDPDDRYPTPAAVAEALLALRAGARAEVVAPAAAQAAGPVEPSDVLPAEAWQSEFEQLVDEAESQAKARVQPRRISRPTRWGWVLPAAAVTLGLGVLVGTGVLRRQPSPPVERPPPPPTPAEELRDLRAAVASAEDRDAVRRRVIDFRARHPATPIAVAAAGLLRKLPAPTDKLQAKGAPFVAATATGRAVGALAFAGDDSRLVVARAGRAPEELTLPELTPTGRFPAAEVSDHAAALAPDGRVAVAADGAGRLVAWAAGAVRVIDLPDTRARTAAVAPDGKTAVVVPQDGDLCRVDLAAGRVTSRLAVPADGVREVLVVADGSACVAFGDTVRVVPFAGGAVRTIEPMTDVPGPPLGAVAPESGRLYLAGIEPVPGRHLPGADRSDLRYELPLERRQWFFQPPTRPRATAVAVSADEAVVAVGTGSGKLVVFAAATGKITGELALPGGVKALAFSTSGRVLAAALDGGRVVLVPLGK</sequence>
<dbReference type="KEGG" id="uli:ETAA1_42560"/>
<evidence type="ECO:0000313" key="6">
    <source>
        <dbReference type="EMBL" id="QDU22278.1"/>
    </source>
</evidence>
<evidence type="ECO:0000256" key="3">
    <source>
        <dbReference type="ARBA" id="ARBA00022777"/>
    </source>
</evidence>
<name>A0A517XXN2_9BACT</name>
<keyword evidence="2" id="KW-0547">Nucleotide-binding</keyword>
<reference evidence="6 7" key="1">
    <citation type="submission" date="2019-02" db="EMBL/GenBank/DDBJ databases">
        <title>Deep-cultivation of Planctomycetes and their phenomic and genomic characterization uncovers novel biology.</title>
        <authorList>
            <person name="Wiegand S."/>
            <person name="Jogler M."/>
            <person name="Boedeker C."/>
            <person name="Pinto D."/>
            <person name="Vollmers J."/>
            <person name="Rivas-Marin E."/>
            <person name="Kohn T."/>
            <person name="Peeters S.H."/>
            <person name="Heuer A."/>
            <person name="Rast P."/>
            <person name="Oberbeckmann S."/>
            <person name="Bunk B."/>
            <person name="Jeske O."/>
            <person name="Meyerdierks A."/>
            <person name="Storesund J.E."/>
            <person name="Kallscheuer N."/>
            <person name="Luecker S."/>
            <person name="Lage O.M."/>
            <person name="Pohl T."/>
            <person name="Merkel B.J."/>
            <person name="Hornburger P."/>
            <person name="Mueller R.-W."/>
            <person name="Bruemmer F."/>
            <person name="Labrenz M."/>
            <person name="Spormann A.M."/>
            <person name="Op den Camp H."/>
            <person name="Overmann J."/>
            <person name="Amann R."/>
            <person name="Jetten M.S.M."/>
            <person name="Mascher T."/>
            <person name="Medema M.H."/>
            <person name="Devos D.P."/>
            <person name="Kaster A.-K."/>
            <person name="Ovreas L."/>
            <person name="Rohde M."/>
            <person name="Galperin M.Y."/>
            <person name="Jogler C."/>
        </authorList>
    </citation>
    <scope>NUCLEOTIDE SEQUENCE [LARGE SCALE GENOMIC DNA]</scope>
    <source>
        <strain evidence="6 7">ETA_A1</strain>
    </source>
</reference>
<organism evidence="6 7">
    <name type="scientific">Urbifossiella limnaea</name>
    <dbReference type="NCBI Taxonomy" id="2528023"/>
    <lineage>
        <taxon>Bacteria</taxon>
        <taxon>Pseudomonadati</taxon>
        <taxon>Planctomycetota</taxon>
        <taxon>Planctomycetia</taxon>
        <taxon>Gemmatales</taxon>
        <taxon>Gemmataceae</taxon>
        <taxon>Urbifossiella</taxon>
    </lineage>
</organism>
<dbReference type="Gene3D" id="1.10.510.10">
    <property type="entry name" value="Transferase(Phosphotransferase) domain 1"/>
    <property type="match status" value="1"/>
</dbReference>
<proteinExistence type="predicted"/>
<evidence type="ECO:0000256" key="4">
    <source>
        <dbReference type="ARBA" id="ARBA00022840"/>
    </source>
</evidence>
<dbReference type="Proteomes" id="UP000319576">
    <property type="component" value="Chromosome"/>
</dbReference>
<feature type="domain" description="Protein kinase" evidence="5">
    <location>
        <begin position="72"/>
        <end position="338"/>
    </location>
</feature>